<evidence type="ECO:0000256" key="1">
    <source>
        <dbReference type="SAM" id="MobiDB-lite"/>
    </source>
</evidence>
<organism evidence="2 3">
    <name type="scientific">Phytophthora lilii</name>
    <dbReference type="NCBI Taxonomy" id="2077276"/>
    <lineage>
        <taxon>Eukaryota</taxon>
        <taxon>Sar</taxon>
        <taxon>Stramenopiles</taxon>
        <taxon>Oomycota</taxon>
        <taxon>Peronosporomycetes</taxon>
        <taxon>Peronosporales</taxon>
        <taxon>Peronosporaceae</taxon>
        <taxon>Phytophthora</taxon>
    </lineage>
</organism>
<feature type="compositionally biased region" description="Acidic residues" evidence="1">
    <location>
        <begin position="134"/>
        <end position="149"/>
    </location>
</feature>
<evidence type="ECO:0000313" key="2">
    <source>
        <dbReference type="EMBL" id="GMF65159.1"/>
    </source>
</evidence>
<protein>
    <submittedName>
        <fullName evidence="2">Unnamed protein product</fullName>
    </submittedName>
</protein>
<dbReference type="AlphaFoldDB" id="A0A9W6YJP7"/>
<accession>A0A9W6YJP7</accession>
<keyword evidence="3" id="KW-1185">Reference proteome</keyword>
<sequence length="412" mass="45419">MDAILARVGVSDAQLRRHCEAAALDELRSADQRVQDVVAALQQALKVVRASRELHPSLVLNDSEQVQTSFRRLGDSFNQIGPLLRLLHRDMGRASAATTAATSTATTAASPPARAAAVTVPKRSAPGSSSSTDSEYEPSSDDDEAEVVEVVEVTPSETRNKRKAATVDLSESPTPTKTLKEDAAAVQASIAKMLKEIRSIRRAEYTVTTHKEFASYVKNVFATDKVDGWQPRDDQTLAQLLDEMETGLSVFNESAAQTKRRKAIAVLKKEMTASSFVPRLDLTSLELKKDPRVATRKPSGRKELNRFLITANKIRTQWQNDNSTAGRKEKKYFQPLLQSISEFFAAVAVPSNDVADTFNISSCNKSLKLLSQMAEKGVRTTRNECAQVEELLYFIRFAMSKCVNFSKKATTM</sequence>
<proteinExistence type="predicted"/>
<feature type="compositionally biased region" description="Low complexity" evidence="1">
    <location>
        <begin position="97"/>
        <end position="121"/>
    </location>
</feature>
<gene>
    <name evidence="2" type="ORF">Plil01_001787100</name>
</gene>
<comment type="caution">
    <text evidence="2">The sequence shown here is derived from an EMBL/GenBank/DDBJ whole genome shotgun (WGS) entry which is preliminary data.</text>
</comment>
<name>A0A9W6YJP7_9STRA</name>
<feature type="region of interest" description="Disordered" evidence="1">
    <location>
        <begin position="97"/>
        <end position="179"/>
    </location>
</feature>
<dbReference type="EMBL" id="BSXW01012447">
    <property type="protein sequence ID" value="GMF65159.1"/>
    <property type="molecule type" value="Genomic_DNA"/>
</dbReference>
<reference evidence="2" key="1">
    <citation type="submission" date="2023-04" db="EMBL/GenBank/DDBJ databases">
        <title>Phytophthora lilii NBRC 32176.</title>
        <authorList>
            <person name="Ichikawa N."/>
            <person name="Sato H."/>
            <person name="Tonouchi N."/>
        </authorList>
    </citation>
    <scope>NUCLEOTIDE SEQUENCE</scope>
    <source>
        <strain evidence="2">NBRC 32176</strain>
    </source>
</reference>
<dbReference type="Proteomes" id="UP001165083">
    <property type="component" value="Unassembled WGS sequence"/>
</dbReference>
<dbReference type="OrthoDB" id="166646at2759"/>
<evidence type="ECO:0000313" key="3">
    <source>
        <dbReference type="Proteomes" id="UP001165083"/>
    </source>
</evidence>